<dbReference type="Pfam" id="PF02498">
    <property type="entry name" value="Bro-N"/>
    <property type="match status" value="1"/>
</dbReference>
<dbReference type="EMBL" id="CP104311">
    <property type="protein sequence ID" value="WWF02884.1"/>
    <property type="molecule type" value="Genomic_DNA"/>
</dbReference>
<keyword evidence="4" id="KW-1185">Reference proteome</keyword>
<protein>
    <submittedName>
        <fullName evidence="3">BRO family protein</fullName>
    </submittedName>
</protein>
<evidence type="ECO:0000313" key="3">
    <source>
        <dbReference type="EMBL" id="WWF02884.1"/>
    </source>
</evidence>
<dbReference type="SMART" id="SM01040">
    <property type="entry name" value="Bro-N"/>
    <property type="match status" value="1"/>
</dbReference>
<reference evidence="3 4" key="1">
    <citation type="submission" date="2022-09" db="EMBL/GenBank/DDBJ databases">
        <authorList>
            <person name="Giprobiosintez L."/>
        </authorList>
    </citation>
    <scope>NUCLEOTIDE SEQUENCE [LARGE SCALE GENOMIC DNA]</scope>
    <source>
        <strain evidence="3">VKPM-B-12549</strain>
        <strain evidence="4">VKPM-B-12549 (GBS-15)</strain>
    </source>
</reference>
<accession>A0ABZ2F916</accession>
<dbReference type="InterPro" id="IPR003497">
    <property type="entry name" value="BRO_N_domain"/>
</dbReference>
<dbReference type="EMBL" id="CP104311">
    <property type="protein sequence ID" value="WWF00780.1"/>
    <property type="molecule type" value="Genomic_DNA"/>
</dbReference>
<sequence length="155" mass="17831">MSLLTLRYRDYCPLYLDFHGQSLKVIDRNGKPWFTAKTVGEALEFADPGDAVLTLYGRNDDEFTQKETAVIEMDIEAGADDYHPQSEGGSRAKLKRHTRKIKVRVFSLRGCYLLGMLAKTEVGRRFRAWALDLIEHRHEETGWYAAYRDVVKALC</sequence>
<evidence type="ECO:0000313" key="2">
    <source>
        <dbReference type="EMBL" id="WWF00780.1"/>
    </source>
</evidence>
<proteinExistence type="predicted"/>
<name>A0ABZ2F916_METCP</name>
<dbReference type="RefSeq" id="WP_198321680.1">
    <property type="nucleotide sequence ID" value="NZ_CP104311.1"/>
</dbReference>
<feature type="domain" description="Bro-N" evidence="1">
    <location>
        <begin position="1"/>
        <end position="142"/>
    </location>
</feature>
<gene>
    <name evidence="3" type="ORF">N4J17_04515</name>
    <name evidence="2" type="ORF">N4J17_09820</name>
</gene>
<evidence type="ECO:0000313" key="4">
    <source>
        <dbReference type="Proteomes" id="UP001359308"/>
    </source>
</evidence>
<organism evidence="3 4">
    <name type="scientific">Methylococcus capsulatus</name>
    <dbReference type="NCBI Taxonomy" id="414"/>
    <lineage>
        <taxon>Bacteria</taxon>
        <taxon>Pseudomonadati</taxon>
        <taxon>Pseudomonadota</taxon>
        <taxon>Gammaproteobacteria</taxon>
        <taxon>Methylococcales</taxon>
        <taxon>Methylococcaceae</taxon>
        <taxon>Methylococcus</taxon>
    </lineage>
</organism>
<evidence type="ECO:0000259" key="1">
    <source>
        <dbReference type="PROSITE" id="PS51750"/>
    </source>
</evidence>
<dbReference type="Proteomes" id="UP001359308">
    <property type="component" value="Chromosome"/>
</dbReference>
<dbReference type="PROSITE" id="PS51750">
    <property type="entry name" value="BRO_N"/>
    <property type="match status" value="1"/>
</dbReference>